<protein>
    <recommendedName>
        <fullName evidence="3">DUF5615 domain-containing protein</fullName>
    </recommendedName>
</protein>
<name>A0A166JZD0_NODSP</name>
<organism evidence="1 2">
    <name type="scientific">Nodularia spumigena CENA596</name>
    <dbReference type="NCBI Taxonomy" id="1819295"/>
    <lineage>
        <taxon>Bacteria</taxon>
        <taxon>Bacillati</taxon>
        <taxon>Cyanobacteriota</taxon>
        <taxon>Cyanophyceae</taxon>
        <taxon>Nostocales</taxon>
        <taxon>Nodulariaceae</taxon>
        <taxon>Nodularia</taxon>
    </lineage>
</organism>
<proteinExistence type="predicted"/>
<reference evidence="1 2" key="1">
    <citation type="submission" date="2016-04" db="EMBL/GenBank/DDBJ databases">
        <title>Draft Genome Assembly of the Bloom-forming Cyanobacterium Nodularia spumigena Strain CENA596 in Shrimp Production Ponds.</title>
        <authorList>
            <person name="Popin R.V."/>
            <person name="Rigonato J."/>
            <person name="Abreu V.A."/>
            <person name="Andreote A.P."/>
            <person name="Silveira S.B."/>
            <person name="Odebrecht C."/>
            <person name="Fiore M.F."/>
        </authorList>
    </citation>
    <scope>NUCLEOTIDE SEQUENCE [LARGE SCALE GENOMIC DNA]</scope>
    <source>
        <strain evidence="1 2">CENA596</strain>
    </source>
</reference>
<dbReference type="RefSeq" id="WP_063872269.1">
    <property type="nucleotide sequence ID" value="NZ_CAWMRI010000091.1"/>
</dbReference>
<sequence>MKIIFDQGTPVPLRKYLTDHSVTTAYEEGWSNLSNGDLLKAAENQGYQILVTTDQNLRYQQNLSERQIAIVVLLSTSWPKIRTQVYKICSIINSTEFCDYKEISII</sequence>
<dbReference type="Proteomes" id="UP000076555">
    <property type="component" value="Unassembled WGS sequence"/>
</dbReference>
<dbReference type="EMBL" id="LWAJ01000091">
    <property type="protein sequence ID" value="KZL50349.1"/>
    <property type="molecule type" value="Genomic_DNA"/>
</dbReference>
<comment type="caution">
    <text evidence="1">The sequence shown here is derived from an EMBL/GenBank/DDBJ whole genome shotgun (WGS) entry which is preliminary data.</text>
</comment>
<accession>A0A166JZD0</accession>
<gene>
    <name evidence="1" type="ORF">A2T98_07875</name>
</gene>
<dbReference type="OrthoDB" id="8085537at2"/>
<dbReference type="AlphaFoldDB" id="A0A166JZD0"/>
<evidence type="ECO:0000313" key="2">
    <source>
        <dbReference type="Proteomes" id="UP000076555"/>
    </source>
</evidence>
<evidence type="ECO:0000313" key="1">
    <source>
        <dbReference type="EMBL" id="KZL50349.1"/>
    </source>
</evidence>
<evidence type="ECO:0008006" key="3">
    <source>
        <dbReference type="Google" id="ProtNLM"/>
    </source>
</evidence>